<evidence type="ECO:0000313" key="2">
    <source>
        <dbReference type="EMBL" id="CAF4994006.1"/>
    </source>
</evidence>
<comment type="caution">
    <text evidence="1">The sequence shown here is derived from an EMBL/GenBank/DDBJ whole genome shotgun (WGS) entry which is preliminary data.</text>
</comment>
<organism evidence="1 3">
    <name type="scientific">Rotaria socialis</name>
    <dbReference type="NCBI Taxonomy" id="392032"/>
    <lineage>
        <taxon>Eukaryota</taxon>
        <taxon>Metazoa</taxon>
        <taxon>Spiralia</taxon>
        <taxon>Gnathifera</taxon>
        <taxon>Rotifera</taxon>
        <taxon>Eurotatoria</taxon>
        <taxon>Bdelloidea</taxon>
        <taxon>Philodinida</taxon>
        <taxon>Philodinidae</taxon>
        <taxon>Rotaria</taxon>
    </lineage>
</organism>
<gene>
    <name evidence="1" type="ORF">UJA718_LOCUS46718</name>
    <name evidence="2" type="ORF">UJA718_LOCUS49982</name>
</gene>
<reference evidence="1" key="1">
    <citation type="submission" date="2021-02" db="EMBL/GenBank/DDBJ databases">
        <authorList>
            <person name="Nowell W R."/>
        </authorList>
    </citation>
    <scope>NUCLEOTIDE SEQUENCE</scope>
</reference>
<proteinExistence type="predicted"/>
<dbReference type="EMBL" id="CAJOBP010107731">
    <property type="protein sequence ID" value="CAF4994006.1"/>
    <property type="molecule type" value="Genomic_DNA"/>
</dbReference>
<accession>A0A821WM94</accession>
<feature type="non-terminal residue" evidence="1">
    <location>
        <position position="1"/>
    </location>
</feature>
<dbReference type="AlphaFoldDB" id="A0A821WM94"/>
<sequence>HYLLIKKAGADVMGAYLITATNTSGKVSAEIDLSITGLTTIFERPLRDTSVTQGRPLTL</sequence>
<protein>
    <submittedName>
        <fullName evidence="1">Uncharacterized protein</fullName>
    </submittedName>
</protein>
<keyword evidence="3" id="KW-1185">Reference proteome</keyword>
<feature type="non-terminal residue" evidence="1">
    <location>
        <position position="59"/>
    </location>
</feature>
<dbReference type="EMBL" id="CAJOBP010085090">
    <property type="protein sequence ID" value="CAF4927691.1"/>
    <property type="molecule type" value="Genomic_DNA"/>
</dbReference>
<name>A0A821WM94_9BILA</name>
<evidence type="ECO:0000313" key="1">
    <source>
        <dbReference type="EMBL" id="CAF4927691.1"/>
    </source>
</evidence>
<dbReference type="Proteomes" id="UP000663873">
    <property type="component" value="Unassembled WGS sequence"/>
</dbReference>
<evidence type="ECO:0000313" key="3">
    <source>
        <dbReference type="Proteomes" id="UP000663873"/>
    </source>
</evidence>